<evidence type="ECO:0000256" key="4">
    <source>
        <dbReference type="ARBA" id="ARBA00022729"/>
    </source>
</evidence>
<keyword evidence="5" id="KW-0378">Hydrolase</keyword>
<evidence type="ECO:0000256" key="6">
    <source>
        <dbReference type="ARBA" id="ARBA00022963"/>
    </source>
</evidence>
<gene>
    <name evidence="9" type="ORF">LUZ62_005324</name>
    <name evidence="10" type="ORF">LUZ62_069759</name>
</gene>
<keyword evidence="7" id="KW-0443">Lipid metabolism</keyword>
<evidence type="ECO:0000313" key="9">
    <source>
        <dbReference type="EMBL" id="KAJ4732761.1"/>
    </source>
</evidence>
<dbReference type="EMBL" id="JAMFTS010006048">
    <property type="protein sequence ID" value="KAJ4732761.1"/>
    <property type="molecule type" value="Genomic_DNA"/>
</dbReference>
<keyword evidence="4 8" id="KW-0732">Signal</keyword>
<evidence type="ECO:0000256" key="3">
    <source>
        <dbReference type="ARBA" id="ARBA00022525"/>
    </source>
</evidence>
<evidence type="ECO:0000313" key="10">
    <source>
        <dbReference type="EMBL" id="KAJ4759384.1"/>
    </source>
</evidence>
<comment type="similarity">
    <text evidence="2">Belongs to the 'GDSL' lipolytic enzyme family.</text>
</comment>
<name>A0AAV8AQ29_9POAL</name>
<reference evidence="9" key="1">
    <citation type="submission" date="2022-08" db="EMBL/GenBank/DDBJ databases">
        <authorList>
            <person name="Marques A."/>
        </authorList>
    </citation>
    <scope>NUCLEOTIDE SEQUENCE</scope>
    <source>
        <strain evidence="9">RhyPub2mFocal</strain>
        <tissue evidence="9">Leaves</tissue>
    </source>
</reference>
<evidence type="ECO:0000256" key="2">
    <source>
        <dbReference type="ARBA" id="ARBA00008668"/>
    </source>
</evidence>
<dbReference type="CDD" id="cd01837">
    <property type="entry name" value="SGNH_plant_lipase_like"/>
    <property type="match status" value="1"/>
</dbReference>
<protein>
    <submittedName>
        <fullName evidence="9">GDSL esterase/lipase</fullName>
    </submittedName>
</protein>
<dbReference type="EMBL" id="JAMFTS010000004">
    <property type="protein sequence ID" value="KAJ4759384.1"/>
    <property type="molecule type" value="Genomic_DNA"/>
</dbReference>
<dbReference type="PANTHER" id="PTHR45650">
    <property type="entry name" value="GDSL-LIKE LIPASE/ACYLHYDROLASE-RELATED"/>
    <property type="match status" value="1"/>
</dbReference>
<evidence type="ECO:0000256" key="5">
    <source>
        <dbReference type="ARBA" id="ARBA00022801"/>
    </source>
</evidence>
<dbReference type="InterPro" id="IPR036514">
    <property type="entry name" value="SGNH_hydro_sf"/>
</dbReference>
<dbReference type="GO" id="GO:0005576">
    <property type="term" value="C:extracellular region"/>
    <property type="evidence" value="ECO:0007669"/>
    <property type="project" value="UniProtKB-SubCell"/>
</dbReference>
<dbReference type="GO" id="GO:0016788">
    <property type="term" value="F:hydrolase activity, acting on ester bonds"/>
    <property type="evidence" value="ECO:0007669"/>
    <property type="project" value="InterPro"/>
</dbReference>
<dbReference type="InterPro" id="IPR001087">
    <property type="entry name" value="GDSL"/>
</dbReference>
<dbReference type="AlphaFoldDB" id="A0AAV8AQ29"/>
<sequence length="362" mass="40116">MAPSLCIHTALISFVLFSTSTFAEEAQVPAMFVFGDSLVDPGNNNNLATLAKANYFPNGIDFPEGDTGRYCNGGTFADYLSNLLGLPIIPPYNNPEIKAHDMLQGVNFASAASGILDDTGRFYGELFSMDSQIQNFGRILGELGSVLENRTEDYIGSSFFLVSTGSNDYINNFLLPISQKTRLYTPESFAELVIHEYRRQLKELYDLGGRKFLIGGVGPLGCIPNQIGNNPNASEGTCIESTNILVLQFNTNLKVMLDDLNRSLRGSYFLFWDVYSNSMEIITNYSRYGFKYPLTACCGAGRSKGQIMCLPVLPLECQNRNDHIFWDPYHPTARFNSIVAEVAYNGTLQTTFPMNAMQLALL</sequence>
<evidence type="ECO:0000256" key="8">
    <source>
        <dbReference type="SAM" id="SignalP"/>
    </source>
</evidence>
<dbReference type="InterPro" id="IPR035669">
    <property type="entry name" value="SGNH_plant_lipase-like"/>
</dbReference>
<keyword evidence="11" id="KW-1185">Reference proteome</keyword>
<dbReference type="InterPro" id="IPR051238">
    <property type="entry name" value="GDSL_esterase/lipase"/>
</dbReference>
<keyword evidence="3" id="KW-0964">Secreted</keyword>
<dbReference type="PANTHER" id="PTHR45650:SF8">
    <property type="entry name" value="GDSL ESTERASE_LIPASE"/>
    <property type="match status" value="1"/>
</dbReference>
<evidence type="ECO:0000256" key="7">
    <source>
        <dbReference type="ARBA" id="ARBA00023098"/>
    </source>
</evidence>
<dbReference type="Gene3D" id="3.40.50.1110">
    <property type="entry name" value="SGNH hydrolase"/>
    <property type="match status" value="1"/>
</dbReference>
<dbReference type="Pfam" id="PF00657">
    <property type="entry name" value="Lipase_GDSL"/>
    <property type="match status" value="1"/>
</dbReference>
<comment type="caution">
    <text evidence="9">The sequence shown here is derived from an EMBL/GenBank/DDBJ whole genome shotgun (WGS) entry which is preliminary data.</text>
</comment>
<dbReference type="Proteomes" id="UP001140206">
    <property type="component" value="Chromosome 4"/>
</dbReference>
<keyword evidence="6" id="KW-0442">Lipid degradation</keyword>
<evidence type="ECO:0000256" key="1">
    <source>
        <dbReference type="ARBA" id="ARBA00004613"/>
    </source>
</evidence>
<comment type="subcellular location">
    <subcellularLocation>
        <location evidence="1">Secreted</location>
    </subcellularLocation>
</comment>
<proteinExistence type="inferred from homology"/>
<evidence type="ECO:0000313" key="11">
    <source>
        <dbReference type="Proteomes" id="UP001140206"/>
    </source>
</evidence>
<organism evidence="9 11">
    <name type="scientific">Rhynchospora pubera</name>
    <dbReference type="NCBI Taxonomy" id="906938"/>
    <lineage>
        <taxon>Eukaryota</taxon>
        <taxon>Viridiplantae</taxon>
        <taxon>Streptophyta</taxon>
        <taxon>Embryophyta</taxon>
        <taxon>Tracheophyta</taxon>
        <taxon>Spermatophyta</taxon>
        <taxon>Magnoliopsida</taxon>
        <taxon>Liliopsida</taxon>
        <taxon>Poales</taxon>
        <taxon>Cyperaceae</taxon>
        <taxon>Cyperoideae</taxon>
        <taxon>Rhynchosporeae</taxon>
        <taxon>Rhynchospora</taxon>
    </lineage>
</organism>
<dbReference type="GO" id="GO:0016042">
    <property type="term" value="P:lipid catabolic process"/>
    <property type="evidence" value="ECO:0007669"/>
    <property type="project" value="UniProtKB-KW"/>
</dbReference>
<accession>A0AAV8AQ29</accession>
<feature type="chain" id="PRO_5044716011" evidence="8">
    <location>
        <begin position="24"/>
        <end position="362"/>
    </location>
</feature>
<feature type="signal peptide" evidence="8">
    <location>
        <begin position="1"/>
        <end position="23"/>
    </location>
</feature>